<dbReference type="PANTHER" id="PTHR47718">
    <property type="entry name" value="OS01G0519700 PROTEIN"/>
    <property type="match status" value="1"/>
</dbReference>
<dbReference type="InterPro" id="IPR018289">
    <property type="entry name" value="MULE_transposase_dom"/>
</dbReference>
<organism evidence="2 3">
    <name type="scientific">Malus baccata</name>
    <name type="common">Siberian crab apple</name>
    <name type="synonym">Pyrus baccata</name>
    <dbReference type="NCBI Taxonomy" id="106549"/>
    <lineage>
        <taxon>Eukaryota</taxon>
        <taxon>Viridiplantae</taxon>
        <taxon>Streptophyta</taxon>
        <taxon>Embryophyta</taxon>
        <taxon>Tracheophyta</taxon>
        <taxon>Spermatophyta</taxon>
        <taxon>Magnoliopsida</taxon>
        <taxon>eudicotyledons</taxon>
        <taxon>Gunneridae</taxon>
        <taxon>Pentapetalae</taxon>
        <taxon>rosids</taxon>
        <taxon>fabids</taxon>
        <taxon>Rosales</taxon>
        <taxon>Rosaceae</taxon>
        <taxon>Amygdaloideae</taxon>
        <taxon>Maleae</taxon>
        <taxon>Malus</taxon>
    </lineage>
</organism>
<dbReference type="Pfam" id="PF10551">
    <property type="entry name" value="MULE"/>
    <property type="match status" value="1"/>
</dbReference>
<dbReference type="STRING" id="106549.A0A540M266"/>
<proteinExistence type="predicted"/>
<comment type="caution">
    <text evidence="2">The sequence shown here is derived from an EMBL/GenBank/DDBJ whole genome shotgun (WGS) entry which is preliminary data.</text>
</comment>
<evidence type="ECO:0000313" key="2">
    <source>
        <dbReference type="EMBL" id="TQD92629.1"/>
    </source>
</evidence>
<name>A0A540M266_MALBA</name>
<dbReference type="Proteomes" id="UP000315295">
    <property type="component" value="Unassembled WGS sequence"/>
</dbReference>
<dbReference type="EMBL" id="VIEB01000389">
    <property type="protein sequence ID" value="TQD92629.1"/>
    <property type="molecule type" value="Genomic_DNA"/>
</dbReference>
<evidence type="ECO:0000259" key="1">
    <source>
        <dbReference type="Pfam" id="PF10551"/>
    </source>
</evidence>
<reference evidence="2 3" key="1">
    <citation type="journal article" date="2019" name="G3 (Bethesda)">
        <title>Sequencing of a Wild Apple (Malus baccata) Genome Unravels the Differences Between Cultivated and Wild Apple Species Regarding Disease Resistance and Cold Tolerance.</title>
        <authorList>
            <person name="Chen X."/>
        </authorList>
    </citation>
    <scope>NUCLEOTIDE SEQUENCE [LARGE SCALE GENOMIC DNA]</scope>
    <source>
        <strain evidence="3">cv. Shandingzi</strain>
        <tissue evidence="2">Leaves</tissue>
    </source>
</reference>
<gene>
    <name evidence="2" type="ORF">C1H46_021740</name>
</gene>
<evidence type="ECO:0000313" key="3">
    <source>
        <dbReference type="Proteomes" id="UP000315295"/>
    </source>
</evidence>
<dbReference type="AlphaFoldDB" id="A0A540M266"/>
<feature type="domain" description="MULE transposase" evidence="1">
    <location>
        <begin position="87"/>
        <end position="175"/>
    </location>
</feature>
<protein>
    <recommendedName>
        <fullName evidence="1">MULE transposase domain-containing protein</fullName>
    </recommendedName>
</protein>
<sequence length="175" mass="20061">MKLMSKEVGGRENLGFLDKDYQNYIYQKRKTNMEKGDVGAILQYFHKMQVNDSSSFYSVQLDEDDMITNMFWADSRSISDYGLFGDVICFDTTHRTNEYGRPFVPILGVNHHKQTVVLGAALLYEESANSFTWLFETFLEAMSGKQPKTILTDQSVAMAKAISEVFNKSHHRLCV</sequence>
<accession>A0A540M266</accession>
<dbReference type="PANTHER" id="PTHR47718:SF8">
    <property type="entry name" value="PROTEIN FAR1-RELATED SEQUENCE"/>
    <property type="match status" value="1"/>
</dbReference>
<keyword evidence="3" id="KW-1185">Reference proteome</keyword>